<reference evidence="2 3" key="1">
    <citation type="submission" date="2023-11" db="EMBL/GenBank/DDBJ databases">
        <title>Peredibacter starrii A3.12.</title>
        <authorList>
            <person name="Mitchell R.J."/>
        </authorList>
    </citation>
    <scope>NUCLEOTIDE SEQUENCE [LARGE SCALE GENOMIC DNA]</scope>
    <source>
        <strain evidence="2 3">A3.12</strain>
    </source>
</reference>
<keyword evidence="3" id="KW-1185">Reference proteome</keyword>
<name>A0AAX4HMV4_9BACT</name>
<gene>
    <name evidence="2" type="ORF">SOO65_17880</name>
</gene>
<feature type="domain" description="MEDS" evidence="1">
    <location>
        <begin position="21"/>
        <end position="184"/>
    </location>
</feature>
<evidence type="ECO:0000313" key="2">
    <source>
        <dbReference type="EMBL" id="WPU64566.1"/>
    </source>
</evidence>
<dbReference type="RefSeq" id="WP_321393590.1">
    <property type="nucleotide sequence ID" value="NZ_CP139487.1"/>
</dbReference>
<dbReference type="AlphaFoldDB" id="A0AAX4HMV4"/>
<proteinExistence type="predicted"/>
<dbReference type="EMBL" id="CP139487">
    <property type="protein sequence ID" value="WPU64566.1"/>
    <property type="molecule type" value="Genomic_DNA"/>
</dbReference>
<accession>A0AAX4HMV4</accession>
<evidence type="ECO:0000259" key="1">
    <source>
        <dbReference type="Pfam" id="PF14417"/>
    </source>
</evidence>
<organism evidence="2 3">
    <name type="scientific">Peredibacter starrii</name>
    <dbReference type="NCBI Taxonomy" id="28202"/>
    <lineage>
        <taxon>Bacteria</taxon>
        <taxon>Pseudomonadati</taxon>
        <taxon>Bdellovibrionota</taxon>
        <taxon>Bacteriovoracia</taxon>
        <taxon>Bacteriovoracales</taxon>
        <taxon>Bacteriovoracaceae</taxon>
        <taxon>Peredibacter</taxon>
    </lineage>
</organism>
<dbReference type="KEGG" id="psti:SOO65_17880"/>
<protein>
    <submittedName>
        <fullName evidence="2">MEDS domain-containing protein</fullName>
    </submittedName>
</protein>
<dbReference type="Pfam" id="PF14417">
    <property type="entry name" value="MEDS"/>
    <property type="match status" value="1"/>
</dbReference>
<dbReference type="InterPro" id="IPR025847">
    <property type="entry name" value="MEDS_domain"/>
</dbReference>
<sequence length="197" mass="22289">MKSSVLKPASLNKHHHPEHGDHLVHFFEKTDSLIQVLCNYVIPGINRGEGIIVVATKAHQKALTEGLSHRSVDVNRVISRGQLVILDVHDVLSLFMHKDRPDKNKLHALVNQLLMSMKQKYSSIRTYGEMVNVLSLEGNHAGALEVEKFWHEFIENEPISLFCGYSSNVLYETDLSFHEVCSCHSHVVVSDGIFKVR</sequence>
<evidence type="ECO:0000313" key="3">
    <source>
        <dbReference type="Proteomes" id="UP001324634"/>
    </source>
</evidence>
<dbReference type="Proteomes" id="UP001324634">
    <property type="component" value="Chromosome"/>
</dbReference>